<proteinExistence type="predicted"/>
<dbReference type="GO" id="GO:0000160">
    <property type="term" value="P:phosphorelay signal transduction system"/>
    <property type="evidence" value="ECO:0007669"/>
    <property type="project" value="InterPro"/>
</dbReference>
<dbReference type="InterPro" id="IPR036388">
    <property type="entry name" value="WH-like_DNA-bd_sf"/>
</dbReference>
<evidence type="ECO:0000259" key="5">
    <source>
        <dbReference type="PROSITE" id="PS50043"/>
    </source>
</evidence>
<dbReference type="Proteomes" id="UP000573499">
    <property type="component" value="Unassembled WGS sequence"/>
</dbReference>
<dbReference type="GO" id="GO:0003677">
    <property type="term" value="F:DNA binding"/>
    <property type="evidence" value="ECO:0007669"/>
    <property type="project" value="UniProtKB-KW"/>
</dbReference>
<dbReference type="Gene3D" id="3.40.50.2300">
    <property type="match status" value="1"/>
</dbReference>
<dbReference type="SMART" id="SM00448">
    <property type="entry name" value="REC"/>
    <property type="match status" value="1"/>
</dbReference>
<comment type="caution">
    <text evidence="7">The sequence shown here is derived from an EMBL/GenBank/DDBJ whole genome shotgun (WGS) entry which is preliminary data.</text>
</comment>
<evidence type="ECO:0000256" key="2">
    <source>
        <dbReference type="ARBA" id="ARBA00023125"/>
    </source>
</evidence>
<dbReference type="RefSeq" id="WP_182154487.1">
    <property type="nucleotide sequence ID" value="NZ_JACEZU010000008.1"/>
</dbReference>
<dbReference type="InterPro" id="IPR011006">
    <property type="entry name" value="CheY-like_superfamily"/>
</dbReference>
<dbReference type="SUPFAM" id="SSF46894">
    <property type="entry name" value="C-terminal effector domain of the bipartite response regulators"/>
    <property type="match status" value="1"/>
</dbReference>
<feature type="modified residue" description="4-aspartylphosphate" evidence="4">
    <location>
        <position position="55"/>
    </location>
</feature>
<dbReference type="SUPFAM" id="SSF52172">
    <property type="entry name" value="CheY-like"/>
    <property type="match status" value="1"/>
</dbReference>
<feature type="domain" description="Response regulatory" evidence="6">
    <location>
        <begin position="6"/>
        <end position="120"/>
    </location>
</feature>
<keyword evidence="8" id="KW-1185">Reference proteome</keyword>
<keyword evidence="2" id="KW-0238">DNA-binding</keyword>
<dbReference type="InterPro" id="IPR016032">
    <property type="entry name" value="Sig_transdc_resp-reg_C-effctor"/>
</dbReference>
<dbReference type="Pfam" id="PF00196">
    <property type="entry name" value="GerE"/>
    <property type="match status" value="1"/>
</dbReference>
<dbReference type="Pfam" id="PF00072">
    <property type="entry name" value="Response_reg"/>
    <property type="match status" value="1"/>
</dbReference>
<dbReference type="PANTHER" id="PTHR44688:SF16">
    <property type="entry name" value="DNA-BINDING TRANSCRIPTIONAL ACTIVATOR DEVR_DOSR"/>
    <property type="match status" value="1"/>
</dbReference>
<dbReference type="PRINTS" id="PR00038">
    <property type="entry name" value="HTHLUXR"/>
</dbReference>
<dbReference type="Gene3D" id="1.10.10.10">
    <property type="entry name" value="Winged helix-like DNA-binding domain superfamily/Winged helix DNA-binding domain"/>
    <property type="match status" value="1"/>
</dbReference>
<sequence length="205" mass="21812">MTPSPVIHVIDDDVSLRTALGRLLAASGYRVCGYESASAFLEADPGDGAGCILLDVHMPGLTGVQLQEHLAVRGCILPIVFLTGRADVATSVRVIKAGAEDYLLKPIAREALLDVIERSLRRWAVAAAAQAELSGLRQRHASLTAREQEVFALVIQGLMNKQIAYALGNSERTVKAQRQAVMEKLGADSVADLVTMGIKLGALKG</sequence>
<evidence type="ECO:0000259" key="6">
    <source>
        <dbReference type="PROSITE" id="PS50110"/>
    </source>
</evidence>
<dbReference type="PANTHER" id="PTHR44688">
    <property type="entry name" value="DNA-BINDING TRANSCRIPTIONAL ACTIVATOR DEVR_DOSR"/>
    <property type="match status" value="1"/>
</dbReference>
<evidence type="ECO:0000256" key="3">
    <source>
        <dbReference type="ARBA" id="ARBA00023163"/>
    </source>
</evidence>
<dbReference type="SMART" id="SM00421">
    <property type="entry name" value="HTH_LUXR"/>
    <property type="match status" value="1"/>
</dbReference>
<dbReference type="AlphaFoldDB" id="A0A7W2ILN1"/>
<evidence type="ECO:0000256" key="1">
    <source>
        <dbReference type="ARBA" id="ARBA00023015"/>
    </source>
</evidence>
<keyword evidence="4" id="KW-0597">Phosphoprotein</keyword>
<feature type="domain" description="HTH luxR-type" evidence="5">
    <location>
        <begin position="136"/>
        <end position="201"/>
    </location>
</feature>
<reference evidence="7 8" key="1">
    <citation type="submission" date="2020-07" db="EMBL/GenBank/DDBJ databases">
        <title>Novel species isolated from subtropical streams in China.</title>
        <authorList>
            <person name="Lu H."/>
        </authorList>
    </citation>
    <scope>NUCLEOTIDE SEQUENCE [LARGE SCALE GENOMIC DNA]</scope>
    <source>
        <strain evidence="7 8">LX47W</strain>
    </source>
</reference>
<accession>A0A7W2ILN1</accession>
<evidence type="ECO:0000313" key="8">
    <source>
        <dbReference type="Proteomes" id="UP000573499"/>
    </source>
</evidence>
<evidence type="ECO:0000256" key="4">
    <source>
        <dbReference type="PROSITE-ProRule" id="PRU00169"/>
    </source>
</evidence>
<name>A0A7W2ILN1_9BURK</name>
<organism evidence="7 8">
    <name type="scientific">Rugamonas apoptosis</name>
    <dbReference type="NCBI Taxonomy" id="2758570"/>
    <lineage>
        <taxon>Bacteria</taxon>
        <taxon>Pseudomonadati</taxon>
        <taxon>Pseudomonadota</taxon>
        <taxon>Betaproteobacteria</taxon>
        <taxon>Burkholderiales</taxon>
        <taxon>Oxalobacteraceae</taxon>
        <taxon>Telluria group</taxon>
        <taxon>Rugamonas</taxon>
    </lineage>
</organism>
<gene>
    <name evidence="7" type="ORF">H3H39_16450</name>
</gene>
<protein>
    <submittedName>
        <fullName evidence="7">Response regulator transcription factor</fullName>
    </submittedName>
</protein>
<keyword evidence="3" id="KW-0804">Transcription</keyword>
<dbReference type="PROSITE" id="PS50110">
    <property type="entry name" value="RESPONSE_REGULATORY"/>
    <property type="match status" value="1"/>
</dbReference>
<dbReference type="InterPro" id="IPR000792">
    <property type="entry name" value="Tscrpt_reg_LuxR_C"/>
</dbReference>
<dbReference type="GO" id="GO:0006355">
    <property type="term" value="P:regulation of DNA-templated transcription"/>
    <property type="evidence" value="ECO:0007669"/>
    <property type="project" value="InterPro"/>
</dbReference>
<keyword evidence="1" id="KW-0805">Transcription regulation</keyword>
<evidence type="ECO:0000313" key="7">
    <source>
        <dbReference type="EMBL" id="MBA5688636.1"/>
    </source>
</evidence>
<dbReference type="EMBL" id="JACEZU010000008">
    <property type="protein sequence ID" value="MBA5688636.1"/>
    <property type="molecule type" value="Genomic_DNA"/>
</dbReference>
<dbReference type="CDD" id="cd06170">
    <property type="entry name" value="LuxR_C_like"/>
    <property type="match status" value="1"/>
</dbReference>
<dbReference type="PROSITE" id="PS50043">
    <property type="entry name" value="HTH_LUXR_2"/>
    <property type="match status" value="1"/>
</dbReference>
<dbReference type="InterPro" id="IPR001789">
    <property type="entry name" value="Sig_transdc_resp-reg_receiver"/>
</dbReference>